<accession>A0A1G9QDL2</accession>
<dbReference type="Gene3D" id="3.40.190.10">
    <property type="entry name" value="Periplasmic binding protein-like II"/>
    <property type="match status" value="1"/>
</dbReference>
<dbReference type="RefSeq" id="WP_217636608.1">
    <property type="nucleotide sequence ID" value="NZ_FNGI01000011.1"/>
</dbReference>
<dbReference type="PIRSF" id="PIRSF017082">
    <property type="entry name" value="YflP"/>
    <property type="match status" value="1"/>
</dbReference>
<evidence type="ECO:0000256" key="2">
    <source>
        <dbReference type="SAM" id="SignalP"/>
    </source>
</evidence>
<dbReference type="InterPro" id="IPR005064">
    <property type="entry name" value="BUG"/>
</dbReference>
<name>A0A1G9QDL2_9GAMM</name>
<gene>
    <name evidence="3" type="ORF">SAMN05661010_03336</name>
</gene>
<comment type="similarity">
    <text evidence="1">Belongs to the UPF0065 (bug) family.</text>
</comment>
<dbReference type="SUPFAM" id="SSF53850">
    <property type="entry name" value="Periplasmic binding protein-like II"/>
    <property type="match status" value="1"/>
</dbReference>
<dbReference type="Gene3D" id="3.40.190.150">
    <property type="entry name" value="Bordetella uptake gene, domain 1"/>
    <property type="match status" value="1"/>
</dbReference>
<proteinExistence type="inferred from homology"/>
<feature type="chain" id="PRO_5011667224" evidence="2">
    <location>
        <begin position="32"/>
        <end position="328"/>
    </location>
</feature>
<keyword evidence="4" id="KW-1185">Reference proteome</keyword>
<organism evidence="3 4">
    <name type="scientific">Modicisalibacter muralis</name>
    <dbReference type="NCBI Taxonomy" id="119000"/>
    <lineage>
        <taxon>Bacteria</taxon>
        <taxon>Pseudomonadati</taxon>
        <taxon>Pseudomonadota</taxon>
        <taxon>Gammaproteobacteria</taxon>
        <taxon>Oceanospirillales</taxon>
        <taxon>Halomonadaceae</taxon>
        <taxon>Modicisalibacter</taxon>
    </lineage>
</organism>
<dbReference type="EMBL" id="FNGI01000011">
    <property type="protein sequence ID" value="SDM09089.1"/>
    <property type="molecule type" value="Genomic_DNA"/>
</dbReference>
<keyword evidence="3" id="KW-0675">Receptor</keyword>
<dbReference type="Proteomes" id="UP000198654">
    <property type="component" value="Unassembled WGS sequence"/>
</dbReference>
<dbReference type="Pfam" id="PF03401">
    <property type="entry name" value="TctC"/>
    <property type="match status" value="1"/>
</dbReference>
<sequence>MRKTTQLKTTRLGVLVAGMLTTLALSGPAVAESVESYPSQNVQYIIPFGPGGESDISARMQQQYFEEITSQQLIIQYMPGGGGAVGWSQLNGMDADGYTIMGTNLPHIILKPMGKDPGFKTQDLKNFFFFHYSPDALIVRNDSPYKTLEDFIAAAKEAPGSITVSGSGTQSANDIANRRLESLADIKTTYIPFKGTGASVTALLGGQVAAEWGYTTVAANHHDKVRMLAVASEKRHPLFPDVPTFQELGYDMTGGAYRGMAVPKDTPEDVTMKLSNIFSQINANPEFRQKMKELGFVLIDVPYPEVEEFMAKQQAAYEKVARDMGIID</sequence>
<evidence type="ECO:0000313" key="3">
    <source>
        <dbReference type="EMBL" id="SDM09089.1"/>
    </source>
</evidence>
<dbReference type="AlphaFoldDB" id="A0A1G9QDL2"/>
<evidence type="ECO:0000256" key="1">
    <source>
        <dbReference type="ARBA" id="ARBA00006987"/>
    </source>
</evidence>
<dbReference type="PANTHER" id="PTHR42928">
    <property type="entry name" value="TRICARBOXYLATE-BINDING PROTEIN"/>
    <property type="match status" value="1"/>
</dbReference>
<protein>
    <submittedName>
        <fullName evidence="3">Tripartite-type tricarboxylate transporter, receptor component TctC</fullName>
    </submittedName>
</protein>
<reference evidence="3 4" key="1">
    <citation type="submission" date="2016-10" db="EMBL/GenBank/DDBJ databases">
        <authorList>
            <person name="de Groot N.N."/>
        </authorList>
    </citation>
    <scope>NUCLEOTIDE SEQUENCE [LARGE SCALE GENOMIC DNA]</scope>
    <source>
        <strain evidence="3 4">DSM 14789</strain>
    </source>
</reference>
<evidence type="ECO:0000313" key="4">
    <source>
        <dbReference type="Proteomes" id="UP000198654"/>
    </source>
</evidence>
<dbReference type="STRING" id="119000.SAMN05661010_03336"/>
<dbReference type="CDD" id="cd07012">
    <property type="entry name" value="PBP2_Bug_TTT"/>
    <property type="match status" value="1"/>
</dbReference>
<dbReference type="PANTHER" id="PTHR42928:SF5">
    <property type="entry name" value="BLR1237 PROTEIN"/>
    <property type="match status" value="1"/>
</dbReference>
<feature type="signal peptide" evidence="2">
    <location>
        <begin position="1"/>
        <end position="31"/>
    </location>
</feature>
<dbReference type="InterPro" id="IPR042100">
    <property type="entry name" value="Bug_dom1"/>
</dbReference>
<keyword evidence="2" id="KW-0732">Signal</keyword>